<dbReference type="InterPro" id="IPR051026">
    <property type="entry name" value="PI/PC_transfer"/>
</dbReference>
<accession>A0AAD5D771</accession>
<keyword evidence="2" id="KW-1185">Reference proteome</keyword>
<dbReference type="Proteomes" id="UP001206925">
    <property type="component" value="Unassembled WGS sequence"/>
</dbReference>
<dbReference type="EMBL" id="JAMZMK010003942">
    <property type="protein sequence ID" value="KAI7754267.1"/>
    <property type="molecule type" value="Genomic_DNA"/>
</dbReference>
<gene>
    <name evidence="1" type="ORF">M8C21_033544</name>
</gene>
<organism evidence="1 2">
    <name type="scientific">Ambrosia artemisiifolia</name>
    <name type="common">Common ragweed</name>
    <dbReference type="NCBI Taxonomy" id="4212"/>
    <lineage>
        <taxon>Eukaryota</taxon>
        <taxon>Viridiplantae</taxon>
        <taxon>Streptophyta</taxon>
        <taxon>Embryophyta</taxon>
        <taxon>Tracheophyta</taxon>
        <taxon>Spermatophyta</taxon>
        <taxon>Magnoliopsida</taxon>
        <taxon>eudicotyledons</taxon>
        <taxon>Gunneridae</taxon>
        <taxon>Pentapetalae</taxon>
        <taxon>asterids</taxon>
        <taxon>campanulids</taxon>
        <taxon>Asterales</taxon>
        <taxon>Asteraceae</taxon>
        <taxon>Asteroideae</taxon>
        <taxon>Heliantheae alliance</taxon>
        <taxon>Heliantheae</taxon>
        <taxon>Ambrosia</taxon>
    </lineage>
</organism>
<dbReference type="AlphaFoldDB" id="A0AAD5D771"/>
<proteinExistence type="predicted"/>
<evidence type="ECO:0000313" key="1">
    <source>
        <dbReference type="EMBL" id="KAI7754267.1"/>
    </source>
</evidence>
<comment type="caution">
    <text evidence="1">The sequence shown here is derived from an EMBL/GenBank/DDBJ whole genome shotgun (WGS) entry which is preliminary data.</text>
</comment>
<dbReference type="PANTHER" id="PTHR45657:SF5">
    <property type="entry name" value="PHOSPHATIDYLINOSITOL_PHOSPHATIDYLCHOLINE TRANSFER PROTEIN SFH6"/>
    <property type="match status" value="1"/>
</dbReference>
<protein>
    <submittedName>
        <fullName evidence="1">Uncharacterized protein</fullName>
    </submittedName>
</protein>
<evidence type="ECO:0000313" key="2">
    <source>
        <dbReference type="Proteomes" id="UP001206925"/>
    </source>
</evidence>
<name>A0AAD5D771_AMBAR</name>
<sequence length="117" mass="13553">MAFFMSLVAFFRSTMTRLTKKLHDVHVTFEETKVVSSVLERLGELENKVDTLKAKPSEMPYEKVALLNAAGFPIDALKAELIVTKKALHEALMRQEELLAYIDTQEEKMMRKKKFCW</sequence>
<reference evidence="1" key="1">
    <citation type="submission" date="2022-06" db="EMBL/GenBank/DDBJ databases">
        <title>Uncovering the hologenomic basis of an extraordinary plant invasion.</title>
        <authorList>
            <person name="Bieker V.C."/>
            <person name="Martin M.D."/>
            <person name="Gilbert T."/>
            <person name="Hodgins K."/>
            <person name="Battlay P."/>
            <person name="Petersen B."/>
            <person name="Wilson J."/>
        </authorList>
    </citation>
    <scope>NUCLEOTIDE SEQUENCE</scope>
    <source>
        <strain evidence="1">AA19_3_7</strain>
        <tissue evidence="1">Leaf</tissue>
    </source>
</reference>
<dbReference type="PANTHER" id="PTHR45657">
    <property type="entry name" value="CRAL-TRIO DOMAIN-CONTAINING PROTEIN YKL091C-RELATED"/>
    <property type="match status" value="1"/>
</dbReference>